<dbReference type="RefSeq" id="WP_254475894.1">
    <property type="nucleotide sequence ID" value="NZ_CP113432.1"/>
</dbReference>
<evidence type="ECO:0000256" key="1">
    <source>
        <dbReference type="SAM" id="Phobius"/>
    </source>
</evidence>
<proteinExistence type="predicted"/>
<dbReference type="Proteomes" id="UP001163624">
    <property type="component" value="Chromosome"/>
</dbReference>
<keyword evidence="1" id="KW-1133">Transmembrane helix</keyword>
<protein>
    <submittedName>
        <fullName evidence="2">Uncharacterized protein</fullName>
    </submittedName>
</protein>
<evidence type="ECO:0000313" key="3">
    <source>
        <dbReference type="Proteomes" id="UP001163624"/>
    </source>
</evidence>
<sequence length="124" mass="13773">MKKIYLLCWPLFMFLVVAPAIFIASGTEGATWREVYLGVVGIYESFWMPRLLAGLLALPTAILAFIIPSSLSVIPMVLKILTPGPDILWVALYLMILTLIPAPFARKIRAGIRARQEKSQEQAA</sequence>
<gene>
    <name evidence="2" type="ORF">OU419_18775</name>
</gene>
<reference evidence="2" key="1">
    <citation type="submission" date="2022-11" db="EMBL/GenBank/DDBJ databases">
        <title>Pseudomonas triclosanedens sp. nov., a triclosan degrader isolated from activated sludge.</title>
        <authorList>
            <person name="Yin Y."/>
            <person name="Lu Z."/>
        </authorList>
    </citation>
    <scope>NUCLEOTIDE SEQUENCE</scope>
    <source>
        <strain evidence="2">ZM23</strain>
    </source>
</reference>
<feature type="transmembrane region" description="Helical" evidence="1">
    <location>
        <begin position="87"/>
        <end position="105"/>
    </location>
</feature>
<keyword evidence="1" id="KW-0812">Transmembrane</keyword>
<evidence type="ECO:0000313" key="2">
    <source>
        <dbReference type="EMBL" id="WAI47811.1"/>
    </source>
</evidence>
<keyword evidence="1" id="KW-0472">Membrane</keyword>
<name>A0ABY6ZSN7_9PSED</name>
<accession>A0ABY6ZSN7</accession>
<keyword evidence="3" id="KW-1185">Reference proteome</keyword>
<dbReference type="EMBL" id="CP113432">
    <property type="protein sequence ID" value="WAI47811.1"/>
    <property type="molecule type" value="Genomic_DNA"/>
</dbReference>
<organism evidence="2 3">
    <name type="scientific">Pseudomonas triclosanedens</name>
    <dbReference type="NCBI Taxonomy" id="2961893"/>
    <lineage>
        <taxon>Bacteria</taxon>
        <taxon>Pseudomonadati</taxon>
        <taxon>Pseudomonadota</taxon>
        <taxon>Gammaproteobacteria</taxon>
        <taxon>Pseudomonadales</taxon>
        <taxon>Pseudomonadaceae</taxon>
        <taxon>Pseudomonas</taxon>
    </lineage>
</organism>
<feature type="transmembrane region" description="Helical" evidence="1">
    <location>
        <begin position="60"/>
        <end position="81"/>
    </location>
</feature>